<dbReference type="EMBL" id="JAKUCV010004223">
    <property type="protein sequence ID" value="KAJ4836137.1"/>
    <property type="molecule type" value="Genomic_DNA"/>
</dbReference>
<keyword evidence="2" id="KW-1185">Reference proteome</keyword>
<dbReference type="Gene3D" id="2.80.10.50">
    <property type="match status" value="1"/>
</dbReference>
<dbReference type="AlphaFoldDB" id="A0A9Q0FT74"/>
<dbReference type="InterPro" id="IPR011065">
    <property type="entry name" value="Kunitz_inhibitor_STI-like_sf"/>
</dbReference>
<dbReference type="Pfam" id="PF00197">
    <property type="entry name" value="Kunitz_legume"/>
    <property type="match status" value="1"/>
</dbReference>
<name>A0A9Q0FT74_9ROSI</name>
<sequence length="109" mass="12734">VRVSTDLNIEYSVTTICHQSTVWTVDNYDGWRKQRFVTTNGVEGNPGSKTIYNWFKIEKNGDDYYLRYCPTVCNYCDNECRDLGIYIDETGVRRLAIDNVPFKVKFQKA</sequence>
<proteinExistence type="predicted"/>
<organism evidence="1 2">
    <name type="scientific">Turnera subulata</name>
    <dbReference type="NCBI Taxonomy" id="218843"/>
    <lineage>
        <taxon>Eukaryota</taxon>
        <taxon>Viridiplantae</taxon>
        <taxon>Streptophyta</taxon>
        <taxon>Embryophyta</taxon>
        <taxon>Tracheophyta</taxon>
        <taxon>Spermatophyta</taxon>
        <taxon>Magnoliopsida</taxon>
        <taxon>eudicotyledons</taxon>
        <taxon>Gunneridae</taxon>
        <taxon>Pentapetalae</taxon>
        <taxon>rosids</taxon>
        <taxon>fabids</taxon>
        <taxon>Malpighiales</taxon>
        <taxon>Passifloraceae</taxon>
        <taxon>Turnera</taxon>
    </lineage>
</organism>
<evidence type="ECO:0000313" key="1">
    <source>
        <dbReference type="EMBL" id="KAJ4836137.1"/>
    </source>
</evidence>
<dbReference type="SUPFAM" id="SSF50386">
    <property type="entry name" value="STI-like"/>
    <property type="match status" value="1"/>
</dbReference>
<dbReference type="Proteomes" id="UP001141552">
    <property type="component" value="Unassembled WGS sequence"/>
</dbReference>
<reference evidence="1" key="2">
    <citation type="journal article" date="2023" name="Plants (Basel)">
        <title>Annotation of the Turnera subulata (Passifloraceae) Draft Genome Reveals the S-Locus Evolved after the Divergence of Turneroideae from Passifloroideae in a Stepwise Manner.</title>
        <authorList>
            <person name="Henning P.M."/>
            <person name="Roalson E.H."/>
            <person name="Mir W."/>
            <person name="McCubbin A.G."/>
            <person name="Shore J.S."/>
        </authorList>
    </citation>
    <scope>NUCLEOTIDE SEQUENCE</scope>
    <source>
        <strain evidence="1">F60SS</strain>
    </source>
</reference>
<reference evidence="1" key="1">
    <citation type="submission" date="2022-02" db="EMBL/GenBank/DDBJ databases">
        <authorList>
            <person name="Henning P.M."/>
            <person name="McCubbin A.G."/>
            <person name="Shore J.S."/>
        </authorList>
    </citation>
    <scope>NUCLEOTIDE SEQUENCE</scope>
    <source>
        <strain evidence="1">F60SS</strain>
        <tissue evidence="1">Leaves</tissue>
    </source>
</reference>
<gene>
    <name evidence="1" type="ORF">Tsubulata_022230</name>
</gene>
<dbReference type="OrthoDB" id="1667709at2759"/>
<dbReference type="GO" id="GO:0004866">
    <property type="term" value="F:endopeptidase inhibitor activity"/>
    <property type="evidence" value="ECO:0007669"/>
    <property type="project" value="InterPro"/>
</dbReference>
<feature type="non-terminal residue" evidence="1">
    <location>
        <position position="1"/>
    </location>
</feature>
<protein>
    <submittedName>
        <fullName evidence="1">Uncharacterized protein</fullName>
    </submittedName>
</protein>
<evidence type="ECO:0000313" key="2">
    <source>
        <dbReference type="Proteomes" id="UP001141552"/>
    </source>
</evidence>
<dbReference type="SMART" id="SM00452">
    <property type="entry name" value="STI"/>
    <property type="match status" value="1"/>
</dbReference>
<dbReference type="PANTHER" id="PTHR33107">
    <property type="entry name" value="KUNITZ TRYPSIN INHIBITOR 2"/>
    <property type="match status" value="1"/>
</dbReference>
<dbReference type="PANTHER" id="PTHR33107:SF5">
    <property type="entry name" value="KUNITZ TRYPSIN INHIBITOR 5"/>
    <property type="match status" value="1"/>
</dbReference>
<dbReference type="InterPro" id="IPR002160">
    <property type="entry name" value="Prot_inh_Kunz-lg"/>
</dbReference>
<accession>A0A9Q0FT74</accession>
<comment type="caution">
    <text evidence="1">The sequence shown here is derived from an EMBL/GenBank/DDBJ whole genome shotgun (WGS) entry which is preliminary data.</text>
</comment>